<dbReference type="PANTHER" id="PTHR38248:SF2">
    <property type="entry name" value="FUNK1 11"/>
    <property type="match status" value="1"/>
</dbReference>
<keyword evidence="3" id="KW-1185">Reference proteome</keyword>
<dbReference type="InterPro" id="IPR040976">
    <property type="entry name" value="Pkinase_fungal"/>
</dbReference>
<sequence length="792" mass="88969">MRSEGVRDRQQVRVADTDAFLDRCLPDRFGVVDNIVQELGRRGLYHVSEERWDGFPDVDATAWSAERDQLCAAFTRLANFIIAEADNLLLGGLCSHSRWVDYHSVAGTAARTGAGSNTMRDSRPDCALVLSELHSADEKAWEKGTDQDQQDRRFVLGLSIGARHLTVWLQDRSGILGTETPIAYHENPEQLVQILVALVAQPEHALGSDPTMKVYRGLSDPPIPVYQLAGDAAESYMTSVATTRWVVEMGDGRSYLTLDAFDEEHPSNDGLITWAAMNYADREKNPEERKIYLLKQLWRASDSSAIFELDVDASDSDYVAKTAYHERVKLDGSEDTTASSIRRGLNCVRPPSGLFRTTKVIGVPIYNEPPVQAADDHSMDCVRTRTVLSTFGLPLTYFADRVELVRTVLDGVKGDRDMFARNILSADICPDNILIRALENGAPTGCLVNVDYALREASSLRAATESDHVANIDTPTEDFEETVDLIENTMKVLSKRGAIPNRPDFERTVLAHALRAVEDGDSKSRQPCTDVIPTVSYLTATASYIHRSSNTSPGARYTLQTLRWNVDVPPSRPTLDSELLKQQPWSRPTSIPYVSPELSGAQPLVFACRNSGRYRHIGHPVYWDAVHNVEAFFWSLLYICITRDGPGSHRRRELTCNMDEIRDPAEKAAVQSLRHITNCFFDGDAHTLLVNKRNLHRAAGTDSDDDFVKHVLPHVAPYFEPFKDTLRNLFDVLMLAYAFRAFEYRDIHSRAIAILEDLLNRLHLDHREDSSRARAYVLKKRGEYMHGLRHSV</sequence>
<dbReference type="AlphaFoldDB" id="A0A550C551"/>
<accession>A0A550C551</accession>
<dbReference type="OrthoDB" id="312874at2759"/>
<proteinExistence type="predicted"/>
<dbReference type="Pfam" id="PF17667">
    <property type="entry name" value="Pkinase_fungal"/>
    <property type="match status" value="1"/>
</dbReference>
<dbReference type="STRING" id="97359.A0A550C551"/>
<organism evidence="2 3">
    <name type="scientific">Schizophyllum amplum</name>
    <dbReference type="NCBI Taxonomy" id="97359"/>
    <lineage>
        <taxon>Eukaryota</taxon>
        <taxon>Fungi</taxon>
        <taxon>Dikarya</taxon>
        <taxon>Basidiomycota</taxon>
        <taxon>Agaricomycotina</taxon>
        <taxon>Agaricomycetes</taxon>
        <taxon>Agaricomycetidae</taxon>
        <taxon>Agaricales</taxon>
        <taxon>Schizophyllaceae</taxon>
        <taxon>Schizophyllum</taxon>
    </lineage>
</organism>
<feature type="domain" description="Fungal-type protein kinase" evidence="1">
    <location>
        <begin position="148"/>
        <end position="640"/>
    </location>
</feature>
<evidence type="ECO:0000259" key="1">
    <source>
        <dbReference type="Pfam" id="PF17667"/>
    </source>
</evidence>
<name>A0A550C551_9AGAR</name>
<evidence type="ECO:0000313" key="3">
    <source>
        <dbReference type="Proteomes" id="UP000320762"/>
    </source>
</evidence>
<dbReference type="Proteomes" id="UP000320762">
    <property type="component" value="Unassembled WGS sequence"/>
</dbReference>
<reference evidence="2 3" key="1">
    <citation type="journal article" date="2019" name="New Phytol.">
        <title>Comparative genomics reveals unique wood-decay strategies and fruiting body development in the Schizophyllaceae.</title>
        <authorList>
            <person name="Almasi E."/>
            <person name="Sahu N."/>
            <person name="Krizsan K."/>
            <person name="Balint B."/>
            <person name="Kovacs G.M."/>
            <person name="Kiss B."/>
            <person name="Cseklye J."/>
            <person name="Drula E."/>
            <person name="Henrissat B."/>
            <person name="Nagy I."/>
            <person name="Chovatia M."/>
            <person name="Adam C."/>
            <person name="LaButti K."/>
            <person name="Lipzen A."/>
            <person name="Riley R."/>
            <person name="Grigoriev I.V."/>
            <person name="Nagy L.G."/>
        </authorList>
    </citation>
    <scope>NUCLEOTIDE SEQUENCE [LARGE SCALE GENOMIC DNA]</scope>
    <source>
        <strain evidence="2 3">NL-1724</strain>
    </source>
</reference>
<dbReference type="PANTHER" id="PTHR38248">
    <property type="entry name" value="FUNK1 6"/>
    <property type="match status" value="1"/>
</dbReference>
<evidence type="ECO:0000313" key="2">
    <source>
        <dbReference type="EMBL" id="TRM59836.1"/>
    </source>
</evidence>
<gene>
    <name evidence="2" type="ORF">BD626DRAFT_506572</name>
</gene>
<dbReference type="EMBL" id="VDMD01000025">
    <property type="protein sequence ID" value="TRM59836.1"/>
    <property type="molecule type" value="Genomic_DNA"/>
</dbReference>
<protein>
    <recommendedName>
        <fullName evidence="1">Fungal-type protein kinase domain-containing protein</fullName>
    </recommendedName>
</protein>
<comment type="caution">
    <text evidence="2">The sequence shown here is derived from an EMBL/GenBank/DDBJ whole genome shotgun (WGS) entry which is preliminary data.</text>
</comment>